<evidence type="ECO:0000313" key="2">
    <source>
        <dbReference type="Proteomes" id="UP000241444"/>
    </source>
</evidence>
<dbReference type="Proteomes" id="UP000241444">
    <property type="component" value="Unassembled WGS sequence"/>
</dbReference>
<organism evidence="1 2">
    <name type="scientific">Phyllobacterium brassicacearum</name>
    <dbReference type="NCBI Taxonomy" id="314235"/>
    <lineage>
        <taxon>Bacteria</taxon>
        <taxon>Pseudomonadati</taxon>
        <taxon>Pseudomonadota</taxon>
        <taxon>Alphaproteobacteria</taxon>
        <taxon>Hyphomicrobiales</taxon>
        <taxon>Phyllobacteriaceae</taxon>
        <taxon>Phyllobacterium</taxon>
    </lineage>
</organism>
<dbReference type="EMBL" id="PGGO01000036">
    <property type="protein sequence ID" value="PSH61675.1"/>
    <property type="molecule type" value="Genomic_DNA"/>
</dbReference>
<protein>
    <submittedName>
        <fullName evidence="1">Uncharacterized protein</fullName>
    </submittedName>
</protein>
<name>A0A2P7B5D5_9HYPH</name>
<sequence>MADANSGHSAGQLIPSNLTDLANQVEALRNLIDDIEHLGSLSILGSIENLTDKTLTFVNDEIEEGGYGHKQPDLHIPPRSPIVFTANNTNPFWGDTVGRVDYRTDDGSSVAVGLTRG</sequence>
<dbReference type="AlphaFoldDB" id="A0A2P7B5D5"/>
<proteinExistence type="predicted"/>
<accession>A0A2P7B5D5</accession>
<keyword evidence="2" id="KW-1185">Reference proteome</keyword>
<gene>
    <name evidence="1" type="ORF">CU102_26770</name>
</gene>
<dbReference type="RefSeq" id="WP_106714118.1">
    <property type="nucleotide sequence ID" value="NZ_PGGO01000036.1"/>
</dbReference>
<evidence type="ECO:0000313" key="1">
    <source>
        <dbReference type="EMBL" id="PSH61675.1"/>
    </source>
</evidence>
<reference evidence="2" key="1">
    <citation type="submission" date="2017-11" db="EMBL/GenBank/DDBJ databases">
        <authorList>
            <person name="Kuznetsova I."/>
            <person name="Sazanova A."/>
            <person name="Chirak E."/>
            <person name="Safronova V."/>
            <person name="Willems A."/>
        </authorList>
    </citation>
    <scope>NUCLEOTIDE SEQUENCE [LARGE SCALE GENOMIC DNA]</scope>
    <source>
        <strain evidence="2">STM 196</strain>
    </source>
</reference>
<dbReference type="Gene3D" id="2.60.270.50">
    <property type="match status" value="1"/>
</dbReference>
<comment type="caution">
    <text evidence="1">The sequence shown here is derived from an EMBL/GenBank/DDBJ whole genome shotgun (WGS) entry which is preliminary data.</text>
</comment>